<dbReference type="AlphaFoldDB" id="A0A0K1PU91"/>
<dbReference type="GO" id="GO:0003700">
    <property type="term" value="F:DNA-binding transcription factor activity"/>
    <property type="evidence" value="ECO:0007669"/>
    <property type="project" value="InterPro"/>
</dbReference>
<dbReference type="PROSITE" id="PS01124">
    <property type="entry name" value="HTH_ARAC_FAMILY_2"/>
    <property type="match status" value="1"/>
</dbReference>
<dbReference type="InterPro" id="IPR018062">
    <property type="entry name" value="HTH_AraC-typ_CS"/>
</dbReference>
<dbReference type="GO" id="GO:0043565">
    <property type="term" value="F:sequence-specific DNA binding"/>
    <property type="evidence" value="ECO:0007669"/>
    <property type="project" value="InterPro"/>
</dbReference>
<evidence type="ECO:0000259" key="4">
    <source>
        <dbReference type="PROSITE" id="PS01124"/>
    </source>
</evidence>
<dbReference type="SUPFAM" id="SSF46689">
    <property type="entry name" value="Homeodomain-like"/>
    <property type="match status" value="1"/>
</dbReference>
<feature type="domain" description="HTH araC/xylS-type" evidence="4">
    <location>
        <begin position="194"/>
        <end position="292"/>
    </location>
</feature>
<dbReference type="InterPro" id="IPR011051">
    <property type="entry name" value="RmlC_Cupin_sf"/>
</dbReference>
<evidence type="ECO:0000313" key="5">
    <source>
        <dbReference type="EMBL" id="AKU96694.1"/>
    </source>
</evidence>
<name>A0A0K1PU91_9BACT</name>
<proteinExistence type="predicted"/>
<evidence type="ECO:0000256" key="3">
    <source>
        <dbReference type="ARBA" id="ARBA00023163"/>
    </source>
</evidence>
<dbReference type="SUPFAM" id="SSF51182">
    <property type="entry name" value="RmlC-like cupins"/>
    <property type="match status" value="1"/>
</dbReference>
<gene>
    <name evidence="5" type="ORF">AKJ09_03358</name>
</gene>
<dbReference type="Pfam" id="PF12852">
    <property type="entry name" value="Cupin_6"/>
    <property type="match status" value="1"/>
</dbReference>
<evidence type="ECO:0000256" key="2">
    <source>
        <dbReference type="ARBA" id="ARBA00023125"/>
    </source>
</evidence>
<dbReference type="STRING" id="1391654.AKJ09_03358"/>
<dbReference type="InterPro" id="IPR020449">
    <property type="entry name" value="Tscrpt_reg_AraC-type_HTH"/>
</dbReference>
<dbReference type="InterPro" id="IPR009057">
    <property type="entry name" value="Homeodomain-like_sf"/>
</dbReference>
<reference evidence="5 6" key="1">
    <citation type="submission" date="2015-08" db="EMBL/GenBank/DDBJ databases">
        <authorList>
            <person name="Babu N.S."/>
            <person name="Beckwith C.J."/>
            <person name="Beseler K.G."/>
            <person name="Brison A."/>
            <person name="Carone J.V."/>
            <person name="Caskin T.P."/>
            <person name="Diamond M."/>
            <person name="Durham M.E."/>
            <person name="Foxe J.M."/>
            <person name="Go M."/>
            <person name="Henderson B.A."/>
            <person name="Jones I.B."/>
            <person name="McGettigan J.A."/>
            <person name="Micheletti S.J."/>
            <person name="Nasrallah M.E."/>
            <person name="Ortiz D."/>
            <person name="Piller C.R."/>
            <person name="Privatt S.R."/>
            <person name="Schneider S.L."/>
            <person name="Sharp S."/>
            <person name="Smith T.C."/>
            <person name="Stanton J.D."/>
            <person name="Ullery H.E."/>
            <person name="Wilson R.J."/>
            <person name="Serrano M.G."/>
            <person name="Buck G."/>
            <person name="Lee V."/>
            <person name="Wang Y."/>
            <person name="Carvalho R."/>
            <person name="Voegtly L."/>
            <person name="Shi R."/>
            <person name="Duckworth R."/>
            <person name="Johnson A."/>
            <person name="Loviza R."/>
            <person name="Walstead R."/>
            <person name="Shah Z."/>
            <person name="Kiflezghi M."/>
            <person name="Wade K."/>
            <person name="Ball S.L."/>
            <person name="Bradley K.W."/>
            <person name="Asai D.J."/>
            <person name="Bowman C.A."/>
            <person name="Russell D.A."/>
            <person name="Pope W.H."/>
            <person name="Jacobs-Sera D."/>
            <person name="Hendrix R.W."/>
            <person name="Hatfull G.F."/>
        </authorList>
    </citation>
    <scope>NUCLEOTIDE SEQUENCE [LARGE SCALE GENOMIC DNA]</scope>
    <source>
        <strain evidence="5 6">DSM 27648</strain>
    </source>
</reference>
<dbReference type="OrthoDB" id="3186094at2"/>
<dbReference type="SMART" id="SM00342">
    <property type="entry name" value="HTH_ARAC"/>
    <property type="match status" value="1"/>
</dbReference>
<dbReference type="Gene3D" id="1.10.10.60">
    <property type="entry name" value="Homeodomain-like"/>
    <property type="match status" value="2"/>
</dbReference>
<keyword evidence="1" id="KW-0805">Transcription regulation</keyword>
<dbReference type="PANTHER" id="PTHR11019">
    <property type="entry name" value="HTH-TYPE TRANSCRIPTIONAL REGULATOR NIMR"/>
    <property type="match status" value="1"/>
</dbReference>
<evidence type="ECO:0000313" key="6">
    <source>
        <dbReference type="Proteomes" id="UP000064967"/>
    </source>
</evidence>
<dbReference type="EMBL" id="CP012333">
    <property type="protein sequence ID" value="AKU96694.1"/>
    <property type="molecule type" value="Genomic_DNA"/>
</dbReference>
<dbReference type="PANTHER" id="PTHR11019:SF159">
    <property type="entry name" value="TRANSCRIPTIONAL REGULATOR-RELATED"/>
    <property type="match status" value="1"/>
</dbReference>
<organism evidence="5 6">
    <name type="scientific">Labilithrix luteola</name>
    <dbReference type="NCBI Taxonomy" id="1391654"/>
    <lineage>
        <taxon>Bacteria</taxon>
        <taxon>Pseudomonadati</taxon>
        <taxon>Myxococcota</taxon>
        <taxon>Polyangia</taxon>
        <taxon>Polyangiales</taxon>
        <taxon>Labilitrichaceae</taxon>
        <taxon>Labilithrix</taxon>
    </lineage>
</organism>
<dbReference type="InterPro" id="IPR018060">
    <property type="entry name" value="HTH_AraC"/>
</dbReference>
<dbReference type="PRINTS" id="PR00032">
    <property type="entry name" value="HTHARAC"/>
</dbReference>
<keyword evidence="2" id="KW-0238">DNA-binding</keyword>
<accession>A0A0K1PU91</accession>
<dbReference type="InterPro" id="IPR032783">
    <property type="entry name" value="AraC_lig"/>
</dbReference>
<evidence type="ECO:0000256" key="1">
    <source>
        <dbReference type="ARBA" id="ARBA00023015"/>
    </source>
</evidence>
<sequence length="300" mass="32531">MTAVRELVRSVSVRKVDATHLALGNRWGKRLGRGPHEARVYVQLDGTAALDVGGEQISLSRGDIAFLPRSDAHVIRDQPTTRVHGFGACPGMQRTDDDAYETDGDVDGYMIVASLHHGAEAPWLDLLPAVVSLPSEKLAVAGWLRETLDLLRHARALPESSREAIATSLAHVLFTQAIERIESRQDLLRDASIASVLADVRAAPEQPWELSALAKRAGLSRTVFVERASSLLGMPLGTHIRALRLARARELLVTTNAGVKEIAARVGYANASAFARAFTRASGTSPARYRESSILHDVKT</sequence>
<dbReference type="PROSITE" id="PS00041">
    <property type="entry name" value="HTH_ARAC_FAMILY_1"/>
    <property type="match status" value="1"/>
</dbReference>
<dbReference type="KEGG" id="llu:AKJ09_03358"/>
<protein>
    <submittedName>
        <fullName evidence="5">Transcriptional regulator, AraC family</fullName>
    </submittedName>
</protein>
<dbReference type="Pfam" id="PF12833">
    <property type="entry name" value="HTH_18"/>
    <property type="match status" value="1"/>
</dbReference>
<dbReference type="RefSeq" id="WP_146647941.1">
    <property type="nucleotide sequence ID" value="NZ_CP012333.1"/>
</dbReference>
<dbReference type="Proteomes" id="UP000064967">
    <property type="component" value="Chromosome"/>
</dbReference>
<keyword evidence="3" id="KW-0804">Transcription</keyword>
<keyword evidence="6" id="KW-1185">Reference proteome</keyword>